<evidence type="ECO:0000256" key="7">
    <source>
        <dbReference type="ARBA" id="ARBA00022833"/>
    </source>
</evidence>
<dbReference type="CDD" id="cd20339">
    <property type="entry name" value="BRcat_RBR_RNF216"/>
    <property type="match status" value="1"/>
</dbReference>
<evidence type="ECO:0000256" key="3">
    <source>
        <dbReference type="ARBA" id="ARBA00022723"/>
    </source>
</evidence>
<feature type="region of interest" description="Disordered" evidence="9">
    <location>
        <begin position="611"/>
        <end position="634"/>
    </location>
</feature>
<protein>
    <recommendedName>
        <fullName evidence="10">RING-type domain-containing protein</fullName>
    </recommendedName>
</protein>
<dbReference type="PROSITE" id="PS51873">
    <property type="entry name" value="TRIAD"/>
    <property type="match status" value="1"/>
</dbReference>
<dbReference type="SUPFAM" id="SSF57850">
    <property type="entry name" value="RING/U-box"/>
    <property type="match status" value="2"/>
</dbReference>
<comment type="pathway">
    <text evidence="1">Protein modification; protein ubiquitination.</text>
</comment>
<evidence type="ECO:0000256" key="8">
    <source>
        <dbReference type="SAM" id="Coils"/>
    </source>
</evidence>
<dbReference type="Gene3D" id="1.20.120.1750">
    <property type="match status" value="1"/>
</dbReference>
<dbReference type="OrthoDB" id="10009520at2759"/>
<accession>A0A653BDT2</accession>
<dbReference type="PANTHER" id="PTHR22770:SF47">
    <property type="entry name" value="E3 UBIQUITIN-PROTEIN LIGASE RNF216"/>
    <property type="match status" value="1"/>
</dbReference>
<sequence length="869" mass="97959">MAEAMDVIDVEQSSFGAYAERVLIDTFPNLCPKMIGGLVRSKEMDLVQLVTHLSGLDDKVQRKTITEEARALMQKVEKAEVNIASKQKSSSQVKKYTTEFNVEEFVALIPNPEETFSKPTRGTAARLKNLYYVERYFMNRYPSIYKAVISNMILKYGHDSEKSEECHTLVKIDDQLASAEERGLHTMKCRRKPTLLTLPKEVDILMLQEVAYIEHRKEILDYIQKKKQDEAQRRQYLIDNGLTVTCQCCFTEGLTIEEAFTCNKDCSFCAECIQKSCELKLGEDNIQFPCLADCGSQFAWTTLQAALPPTLFSKLSQRCTESEIRAAGIKLDSCPSCNFTNIIDEQYTTFQCLNPDCMEETCILCKEPSHLPLRCDEVEKDEEVKARLHVEKKMTEALLRTCWRCSRRFIKEQDGCNKITCVCGAMSCYICNKPVESYAHFNGLGGDKYHLCPLYSDMDAMHEREIAKAAEEAKKEVDPAKLKFDPSADINKYYEDKRKKTNPPRWMEALEDVRLARGEQRLEQMRAEIQNLREQYFRLLQQAQELRQIPLHRPPVAWNIDPPVGHRAAPLQRLRDIREQRQVRIAVRRQDPAPAQPPAPAQNEADRPAIQPAQGQPQIPQHIPPPAQPQPAPLELPAQLLHSPPVAIPAEHRPAPVQRLGDIREQRQVPIPVQRQNPAPAQPPAPAPNEERVRRTLLGVPRPTERAPQVNNIRPGVAQVQAAGQAQARKPTGAIPRRSVLNVAAVPSPRRVTKRTSTHKPVVEEQPKPAQVPVRANAAANQPTGAIPKHVQVQPAKSSERGAKAPTTRANRGDLGSSIYPVEACSIKTISSSSYGERLKKPYLRDVLCWLFIAGGMGAMIWLQGDLRL</sequence>
<evidence type="ECO:0000313" key="11">
    <source>
        <dbReference type="EMBL" id="VEN33742.1"/>
    </source>
</evidence>
<feature type="compositionally biased region" description="Low complexity" evidence="9">
    <location>
        <begin position="611"/>
        <end position="621"/>
    </location>
</feature>
<gene>
    <name evidence="11" type="ORF">CALMAC_LOCUS187</name>
</gene>
<dbReference type="InterPro" id="IPR044066">
    <property type="entry name" value="TRIAD_supradom"/>
</dbReference>
<keyword evidence="12" id="KW-1185">Reference proteome</keyword>
<dbReference type="EMBL" id="CAACVG010000220">
    <property type="protein sequence ID" value="VEN33742.1"/>
    <property type="molecule type" value="Genomic_DNA"/>
</dbReference>
<evidence type="ECO:0000256" key="5">
    <source>
        <dbReference type="ARBA" id="ARBA00022771"/>
    </source>
</evidence>
<feature type="domain" description="RING-type" evidence="10">
    <location>
        <begin position="242"/>
        <end position="456"/>
    </location>
</feature>
<feature type="coiled-coil region" evidence="8">
    <location>
        <begin position="515"/>
        <end position="549"/>
    </location>
</feature>
<feature type="region of interest" description="Disordered" evidence="9">
    <location>
        <begin position="747"/>
        <end position="774"/>
    </location>
</feature>
<evidence type="ECO:0000256" key="2">
    <source>
        <dbReference type="ARBA" id="ARBA00022679"/>
    </source>
</evidence>
<evidence type="ECO:0000256" key="4">
    <source>
        <dbReference type="ARBA" id="ARBA00022737"/>
    </source>
</evidence>
<organism evidence="11 12">
    <name type="scientific">Callosobruchus maculatus</name>
    <name type="common">Southern cowpea weevil</name>
    <name type="synonym">Pulse bruchid</name>
    <dbReference type="NCBI Taxonomy" id="64391"/>
    <lineage>
        <taxon>Eukaryota</taxon>
        <taxon>Metazoa</taxon>
        <taxon>Ecdysozoa</taxon>
        <taxon>Arthropoda</taxon>
        <taxon>Hexapoda</taxon>
        <taxon>Insecta</taxon>
        <taxon>Pterygota</taxon>
        <taxon>Neoptera</taxon>
        <taxon>Endopterygota</taxon>
        <taxon>Coleoptera</taxon>
        <taxon>Polyphaga</taxon>
        <taxon>Cucujiformia</taxon>
        <taxon>Chrysomeloidea</taxon>
        <taxon>Chrysomelidae</taxon>
        <taxon>Bruchinae</taxon>
        <taxon>Bruchini</taxon>
        <taxon>Callosobruchus</taxon>
    </lineage>
</organism>
<dbReference type="GO" id="GO:0016740">
    <property type="term" value="F:transferase activity"/>
    <property type="evidence" value="ECO:0007669"/>
    <property type="project" value="UniProtKB-KW"/>
</dbReference>
<keyword evidence="2" id="KW-0808">Transferase</keyword>
<keyword evidence="3" id="KW-0479">Metal-binding</keyword>
<evidence type="ECO:0000313" key="12">
    <source>
        <dbReference type="Proteomes" id="UP000410492"/>
    </source>
</evidence>
<dbReference type="PANTHER" id="PTHR22770">
    <property type="entry name" value="UBIQUITIN CONJUGATING ENZYME 7 INTERACTING PROTEIN-RELATED"/>
    <property type="match status" value="1"/>
</dbReference>
<keyword evidence="7" id="KW-0862">Zinc</keyword>
<evidence type="ECO:0000259" key="10">
    <source>
        <dbReference type="PROSITE" id="PS51873"/>
    </source>
</evidence>
<feature type="compositionally biased region" description="Pro residues" evidence="9">
    <location>
        <begin position="622"/>
        <end position="634"/>
    </location>
</feature>
<dbReference type="Proteomes" id="UP000410492">
    <property type="component" value="Unassembled WGS sequence"/>
</dbReference>
<keyword evidence="6" id="KW-0833">Ubl conjugation pathway</keyword>
<dbReference type="AlphaFoldDB" id="A0A653BDT2"/>
<evidence type="ECO:0000256" key="1">
    <source>
        <dbReference type="ARBA" id="ARBA00004906"/>
    </source>
</evidence>
<dbReference type="InterPro" id="IPR047546">
    <property type="entry name" value="Rcat_RBR_RNF216"/>
</dbReference>
<dbReference type="GO" id="GO:0008270">
    <property type="term" value="F:zinc ion binding"/>
    <property type="evidence" value="ECO:0007669"/>
    <property type="project" value="UniProtKB-KW"/>
</dbReference>
<proteinExistence type="predicted"/>
<evidence type="ECO:0000256" key="9">
    <source>
        <dbReference type="SAM" id="MobiDB-lite"/>
    </source>
</evidence>
<dbReference type="InterPro" id="IPR051628">
    <property type="entry name" value="LUBAC_E3_Ligases"/>
</dbReference>
<dbReference type="Pfam" id="PF26200">
    <property type="entry name" value="Rcat_RNF216"/>
    <property type="match status" value="1"/>
</dbReference>
<reference evidence="11 12" key="1">
    <citation type="submission" date="2019-01" db="EMBL/GenBank/DDBJ databases">
        <authorList>
            <person name="Sayadi A."/>
        </authorList>
    </citation>
    <scope>NUCLEOTIDE SEQUENCE [LARGE SCALE GENOMIC DNA]</scope>
</reference>
<name>A0A653BDT2_CALMS</name>
<dbReference type="CDD" id="cd20353">
    <property type="entry name" value="Rcat_RBR_RNF216"/>
    <property type="match status" value="1"/>
</dbReference>
<feature type="coiled-coil region" evidence="8">
    <location>
        <begin position="62"/>
        <end position="89"/>
    </location>
</feature>
<feature type="region of interest" description="Disordered" evidence="9">
    <location>
        <begin position="790"/>
        <end position="814"/>
    </location>
</feature>
<keyword evidence="5" id="KW-0863">Zinc-finger</keyword>
<keyword evidence="8" id="KW-0175">Coiled coil</keyword>
<evidence type="ECO:0000256" key="6">
    <source>
        <dbReference type="ARBA" id="ARBA00022786"/>
    </source>
</evidence>
<keyword evidence="4" id="KW-0677">Repeat</keyword>
<dbReference type="InterPro" id="IPR047545">
    <property type="entry name" value="BRcat_RBR_RNF216"/>
</dbReference>